<dbReference type="PANTHER" id="PTHR31900:SF34">
    <property type="entry name" value="EMB|CAB62440.1-RELATED"/>
    <property type="match status" value="1"/>
</dbReference>
<comment type="caution">
    <text evidence="2">The sequence shown here is derived from an EMBL/GenBank/DDBJ whole genome shotgun (WGS) entry which is preliminary data.</text>
</comment>
<proteinExistence type="predicted"/>
<dbReference type="PANTHER" id="PTHR31900">
    <property type="entry name" value="F-BOX/RNI SUPERFAMILY PROTEIN-RELATED"/>
    <property type="match status" value="1"/>
</dbReference>
<keyword evidence="3" id="KW-1185">Reference proteome</keyword>
<organism evidence="2 3">
    <name type="scientific">Microthlaspi erraticum</name>
    <dbReference type="NCBI Taxonomy" id="1685480"/>
    <lineage>
        <taxon>Eukaryota</taxon>
        <taxon>Viridiplantae</taxon>
        <taxon>Streptophyta</taxon>
        <taxon>Embryophyta</taxon>
        <taxon>Tracheophyta</taxon>
        <taxon>Spermatophyta</taxon>
        <taxon>Magnoliopsida</taxon>
        <taxon>eudicotyledons</taxon>
        <taxon>Gunneridae</taxon>
        <taxon>Pentapetalae</taxon>
        <taxon>rosids</taxon>
        <taxon>malvids</taxon>
        <taxon>Brassicales</taxon>
        <taxon>Brassicaceae</taxon>
        <taxon>Coluteocarpeae</taxon>
        <taxon>Microthlaspi</taxon>
    </lineage>
</organism>
<feature type="domain" description="FBD" evidence="1">
    <location>
        <begin position="136"/>
        <end position="208"/>
    </location>
</feature>
<name>A0A6D2KWN7_9BRAS</name>
<dbReference type="EMBL" id="CACVBM020001496">
    <property type="protein sequence ID" value="CAA7052302.1"/>
    <property type="molecule type" value="Genomic_DNA"/>
</dbReference>
<evidence type="ECO:0000259" key="1">
    <source>
        <dbReference type="SMART" id="SM00579"/>
    </source>
</evidence>
<gene>
    <name evidence="2" type="ORF">MERR_LOCUS39537</name>
</gene>
<evidence type="ECO:0000313" key="3">
    <source>
        <dbReference type="Proteomes" id="UP000467841"/>
    </source>
</evidence>
<dbReference type="InterPro" id="IPR050232">
    <property type="entry name" value="FBL13/AtMIF1-like"/>
</dbReference>
<accession>A0A6D2KWN7</accession>
<evidence type="ECO:0000313" key="2">
    <source>
        <dbReference type="EMBL" id="CAA7052302.1"/>
    </source>
</evidence>
<dbReference type="Proteomes" id="UP000467841">
    <property type="component" value="Unassembled WGS sequence"/>
</dbReference>
<dbReference type="Pfam" id="PF08387">
    <property type="entry name" value="FBD"/>
    <property type="match status" value="1"/>
</dbReference>
<sequence length="208" mass="23442">MSGGYVTNAPSLKYLLFHGVQSRQCCVIKNAAELVGAMIGNVSKIVDEKLLLSLTSVKTLSLALSPLEITFPSGSIFYQLVNLEIHTYKAEWWNLLVLMLDASPRLQVLKLLDILCRYWDLGVACKKWSQPNKVPECLLSHLETFVWRGFRHPLEEKIEVAKYILSNATRLKKATFSGKHVQRSSSQELAEELESVVRASNSCELVFD</sequence>
<protein>
    <recommendedName>
        <fullName evidence="1">FBD domain-containing protein</fullName>
    </recommendedName>
</protein>
<reference evidence="2" key="1">
    <citation type="submission" date="2020-01" db="EMBL/GenBank/DDBJ databases">
        <authorList>
            <person name="Mishra B."/>
        </authorList>
    </citation>
    <scope>NUCLEOTIDE SEQUENCE [LARGE SCALE GENOMIC DNA]</scope>
</reference>
<dbReference type="OrthoDB" id="1065423at2759"/>
<dbReference type="InterPro" id="IPR006566">
    <property type="entry name" value="FBD"/>
</dbReference>
<dbReference type="SMART" id="SM00579">
    <property type="entry name" value="FBD"/>
    <property type="match status" value="1"/>
</dbReference>
<dbReference type="AlphaFoldDB" id="A0A6D2KWN7"/>